<feature type="region of interest" description="Disordered" evidence="1">
    <location>
        <begin position="1"/>
        <end position="26"/>
    </location>
</feature>
<reference evidence="2 3" key="1">
    <citation type="submission" date="2014-04" db="EMBL/GenBank/DDBJ databases">
        <authorList>
            <consortium name="DOE Joint Genome Institute"/>
            <person name="Kuo A."/>
            <person name="Kohler A."/>
            <person name="Nagy L.G."/>
            <person name="Floudas D."/>
            <person name="Copeland A."/>
            <person name="Barry K.W."/>
            <person name="Cichocki N."/>
            <person name="Veneault-Fourrey C."/>
            <person name="LaButti K."/>
            <person name="Lindquist E.A."/>
            <person name="Lipzen A."/>
            <person name="Lundell T."/>
            <person name="Morin E."/>
            <person name="Murat C."/>
            <person name="Sun H."/>
            <person name="Tunlid A."/>
            <person name="Henrissat B."/>
            <person name="Grigoriev I.V."/>
            <person name="Hibbett D.S."/>
            <person name="Martin F."/>
            <person name="Nordberg H.P."/>
            <person name="Cantor M.N."/>
            <person name="Hua S.X."/>
        </authorList>
    </citation>
    <scope>NUCLEOTIDE SEQUENCE [LARGE SCALE GENOMIC DNA]</scope>
    <source>
        <strain evidence="2 3">LaAM-08-1</strain>
    </source>
</reference>
<gene>
    <name evidence="2" type="ORF">K443DRAFT_7055</name>
</gene>
<feature type="region of interest" description="Disordered" evidence="1">
    <location>
        <begin position="51"/>
        <end position="71"/>
    </location>
</feature>
<dbReference type="AlphaFoldDB" id="A0A0C9WRH9"/>
<sequence>MGGENGEGAAHEEEGDRVQGLVGDDGYRASMKVSREEGSMARDRTVQQLLQPSPHTRIRSRQGQQVPPAPDLTNAAYLTFQVQGQELPGNGNGRRAETIMGVGSGQRLDGHGQRAAGGWSWSWSEAGGWTSETG</sequence>
<evidence type="ECO:0000313" key="2">
    <source>
        <dbReference type="EMBL" id="KIK01215.1"/>
    </source>
</evidence>
<name>A0A0C9WRH9_9AGAR</name>
<feature type="region of interest" description="Disordered" evidence="1">
    <location>
        <begin position="103"/>
        <end position="134"/>
    </location>
</feature>
<organism evidence="2 3">
    <name type="scientific">Laccaria amethystina LaAM-08-1</name>
    <dbReference type="NCBI Taxonomy" id="1095629"/>
    <lineage>
        <taxon>Eukaryota</taxon>
        <taxon>Fungi</taxon>
        <taxon>Dikarya</taxon>
        <taxon>Basidiomycota</taxon>
        <taxon>Agaricomycotina</taxon>
        <taxon>Agaricomycetes</taxon>
        <taxon>Agaricomycetidae</taxon>
        <taxon>Agaricales</taxon>
        <taxon>Agaricineae</taxon>
        <taxon>Hydnangiaceae</taxon>
        <taxon>Laccaria</taxon>
    </lineage>
</organism>
<accession>A0A0C9WRH9</accession>
<protein>
    <submittedName>
        <fullName evidence="2">Uncharacterized protein</fullName>
    </submittedName>
</protein>
<keyword evidence="3" id="KW-1185">Reference proteome</keyword>
<evidence type="ECO:0000256" key="1">
    <source>
        <dbReference type="SAM" id="MobiDB-lite"/>
    </source>
</evidence>
<dbReference type="EMBL" id="KN838610">
    <property type="protein sequence ID" value="KIK01215.1"/>
    <property type="molecule type" value="Genomic_DNA"/>
</dbReference>
<dbReference type="HOGENOM" id="CLU_1896571_0_0_1"/>
<reference evidence="3" key="2">
    <citation type="submission" date="2015-01" db="EMBL/GenBank/DDBJ databases">
        <title>Evolutionary Origins and Diversification of the Mycorrhizal Mutualists.</title>
        <authorList>
            <consortium name="DOE Joint Genome Institute"/>
            <consortium name="Mycorrhizal Genomics Consortium"/>
            <person name="Kohler A."/>
            <person name="Kuo A."/>
            <person name="Nagy L.G."/>
            <person name="Floudas D."/>
            <person name="Copeland A."/>
            <person name="Barry K.W."/>
            <person name="Cichocki N."/>
            <person name="Veneault-Fourrey C."/>
            <person name="LaButti K."/>
            <person name="Lindquist E.A."/>
            <person name="Lipzen A."/>
            <person name="Lundell T."/>
            <person name="Morin E."/>
            <person name="Murat C."/>
            <person name="Riley R."/>
            <person name="Ohm R."/>
            <person name="Sun H."/>
            <person name="Tunlid A."/>
            <person name="Henrissat B."/>
            <person name="Grigoriev I.V."/>
            <person name="Hibbett D.S."/>
            <person name="Martin F."/>
        </authorList>
    </citation>
    <scope>NUCLEOTIDE SEQUENCE [LARGE SCALE GENOMIC DNA]</scope>
    <source>
        <strain evidence="3">LaAM-08-1</strain>
    </source>
</reference>
<dbReference type="Proteomes" id="UP000054477">
    <property type="component" value="Unassembled WGS sequence"/>
</dbReference>
<proteinExistence type="predicted"/>
<evidence type="ECO:0000313" key="3">
    <source>
        <dbReference type="Proteomes" id="UP000054477"/>
    </source>
</evidence>
<feature type="compositionally biased region" description="Low complexity" evidence="1">
    <location>
        <begin position="116"/>
        <end position="134"/>
    </location>
</feature>